<evidence type="ECO:0000256" key="7">
    <source>
        <dbReference type="ARBA" id="ARBA00023173"/>
    </source>
</evidence>
<dbReference type="InterPro" id="IPR050368">
    <property type="entry name" value="ClC-type_chloride_channel"/>
</dbReference>
<dbReference type="InterPro" id="IPR001807">
    <property type="entry name" value="ClC"/>
</dbReference>
<dbReference type="InterPro" id="IPR014743">
    <property type="entry name" value="Cl-channel_core"/>
</dbReference>
<gene>
    <name evidence="11" type="ORF">SAMN05216337_103489</name>
</gene>
<evidence type="ECO:0000256" key="6">
    <source>
        <dbReference type="ARBA" id="ARBA00023136"/>
    </source>
</evidence>
<keyword evidence="2" id="KW-0813">Transport</keyword>
<evidence type="ECO:0000256" key="2">
    <source>
        <dbReference type="ARBA" id="ARBA00022448"/>
    </source>
</evidence>
<dbReference type="PANTHER" id="PTHR43427:SF6">
    <property type="entry name" value="CHLORIDE CHANNEL PROTEIN CLC-E"/>
    <property type="match status" value="1"/>
</dbReference>
<evidence type="ECO:0000256" key="8">
    <source>
        <dbReference type="ARBA" id="ARBA00023214"/>
    </source>
</evidence>
<evidence type="ECO:0000256" key="9">
    <source>
        <dbReference type="ARBA" id="ARBA00023303"/>
    </source>
</evidence>
<feature type="non-terminal residue" evidence="11">
    <location>
        <position position="174"/>
    </location>
</feature>
<dbReference type="EMBL" id="FMZW01000034">
    <property type="protein sequence ID" value="SDE77448.1"/>
    <property type="molecule type" value="Genomic_DNA"/>
</dbReference>
<organism evidence="11 12">
    <name type="scientific">Bradyrhizobium brasilense</name>
    <dbReference type="NCBI Taxonomy" id="1419277"/>
    <lineage>
        <taxon>Bacteria</taxon>
        <taxon>Pseudomonadati</taxon>
        <taxon>Pseudomonadota</taxon>
        <taxon>Alphaproteobacteria</taxon>
        <taxon>Hyphomicrobiales</taxon>
        <taxon>Nitrobacteraceae</taxon>
        <taxon>Bradyrhizobium</taxon>
    </lineage>
</organism>
<feature type="transmembrane region" description="Helical" evidence="10">
    <location>
        <begin position="30"/>
        <end position="56"/>
    </location>
</feature>
<proteinExistence type="predicted"/>
<keyword evidence="9" id="KW-0407">Ion channel</keyword>
<evidence type="ECO:0000256" key="5">
    <source>
        <dbReference type="ARBA" id="ARBA00023065"/>
    </source>
</evidence>
<dbReference type="GO" id="GO:0034707">
    <property type="term" value="C:chloride channel complex"/>
    <property type="evidence" value="ECO:0007669"/>
    <property type="project" value="UniProtKB-KW"/>
</dbReference>
<dbReference type="SUPFAM" id="SSF81340">
    <property type="entry name" value="Clc chloride channel"/>
    <property type="match status" value="1"/>
</dbReference>
<keyword evidence="6 10" id="KW-0472">Membrane</keyword>
<keyword evidence="4 10" id="KW-1133">Transmembrane helix</keyword>
<dbReference type="RefSeq" id="WP_143029688.1">
    <property type="nucleotide sequence ID" value="NZ_FMZW01000034.1"/>
</dbReference>
<dbReference type="GO" id="GO:0005254">
    <property type="term" value="F:chloride channel activity"/>
    <property type="evidence" value="ECO:0007669"/>
    <property type="project" value="UniProtKB-KW"/>
</dbReference>
<keyword evidence="8" id="KW-0868">Chloride</keyword>
<dbReference type="Gene3D" id="1.10.3080.10">
    <property type="entry name" value="Clc chloride channel"/>
    <property type="match status" value="1"/>
</dbReference>
<evidence type="ECO:0000256" key="4">
    <source>
        <dbReference type="ARBA" id="ARBA00022989"/>
    </source>
</evidence>
<keyword evidence="5" id="KW-0406">Ion transport</keyword>
<dbReference type="Pfam" id="PF00654">
    <property type="entry name" value="Voltage_CLC"/>
    <property type="match status" value="1"/>
</dbReference>
<dbReference type="Proteomes" id="UP000199245">
    <property type="component" value="Unassembled WGS sequence"/>
</dbReference>
<accession>A0A1G7FNR1</accession>
<reference evidence="11 12" key="1">
    <citation type="submission" date="2016-10" db="EMBL/GenBank/DDBJ databases">
        <authorList>
            <person name="de Groot N.N."/>
        </authorList>
    </citation>
    <scope>NUCLEOTIDE SEQUENCE [LARGE SCALE GENOMIC DNA]</scope>
    <source>
        <strain evidence="11 12">R5</strain>
    </source>
</reference>
<dbReference type="PANTHER" id="PTHR43427">
    <property type="entry name" value="CHLORIDE CHANNEL PROTEIN CLC-E"/>
    <property type="match status" value="1"/>
</dbReference>
<protein>
    <submittedName>
        <fullName evidence="11">Chloride channel protein, CIC family</fullName>
    </submittedName>
</protein>
<dbReference type="CDD" id="cd00400">
    <property type="entry name" value="Voltage_gated_ClC"/>
    <property type="match status" value="1"/>
</dbReference>
<evidence type="ECO:0000256" key="3">
    <source>
        <dbReference type="ARBA" id="ARBA00022692"/>
    </source>
</evidence>
<sequence length="174" mass="18728">MVLAIRHIVLRRATNKLLVRVRALLRRNEFYLIPLALLIGLMAGAIVTLMSEVAQIAHVLIYGIPIDVRLSAHDHINPWAALSAPAVGGLALGIMEWSRRRLKISSAVDPIEANALRGGHLSLRDSVVVSSQTLISNGCGASVGLEAGYTQIGSGVASLLGQFLNLRRTDLRLI</sequence>
<evidence type="ECO:0000256" key="1">
    <source>
        <dbReference type="ARBA" id="ARBA00004141"/>
    </source>
</evidence>
<evidence type="ECO:0000256" key="10">
    <source>
        <dbReference type="SAM" id="Phobius"/>
    </source>
</evidence>
<comment type="subcellular location">
    <subcellularLocation>
        <location evidence="1">Membrane</location>
        <topology evidence="1">Multi-pass membrane protein</topology>
    </subcellularLocation>
</comment>
<keyword evidence="7" id="KW-0869">Chloride channel</keyword>
<name>A0A1G7FNR1_9BRAD</name>
<keyword evidence="3 10" id="KW-0812">Transmembrane</keyword>
<dbReference type="AlphaFoldDB" id="A0A1G7FNR1"/>
<evidence type="ECO:0000313" key="12">
    <source>
        <dbReference type="Proteomes" id="UP000199245"/>
    </source>
</evidence>
<feature type="transmembrane region" description="Helical" evidence="10">
    <location>
        <begin position="76"/>
        <end position="95"/>
    </location>
</feature>
<evidence type="ECO:0000313" key="11">
    <source>
        <dbReference type="EMBL" id="SDE77448.1"/>
    </source>
</evidence>